<gene>
    <name evidence="2" type="ORF">LI90_58</name>
</gene>
<organism evidence="2 3">
    <name type="scientific">Carbonactinospora thermoautotrophica</name>
    <dbReference type="NCBI Taxonomy" id="1469144"/>
    <lineage>
        <taxon>Bacteria</taxon>
        <taxon>Bacillati</taxon>
        <taxon>Actinomycetota</taxon>
        <taxon>Actinomycetes</taxon>
        <taxon>Kitasatosporales</taxon>
        <taxon>Carbonactinosporaceae</taxon>
        <taxon>Carbonactinospora</taxon>
    </lineage>
</organism>
<evidence type="ECO:0000313" key="3">
    <source>
        <dbReference type="Proteomes" id="UP000070188"/>
    </source>
</evidence>
<proteinExistence type="predicted"/>
<dbReference type="PATRIC" id="fig|1469144.10.peg.127"/>
<keyword evidence="3" id="KW-1185">Reference proteome</keyword>
<dbReference type="RefSeq" id="WP_066883161.1">
    <property type="nucleotide sequence ID" value="NZ_JYIJ01000019.1"/>
</dbReference>
<comment type="caution">
    <text evidence="2">The sequence shown here is derived from an EMBL/GenBank/DDBJ whole genome shotgun (WGS) entry which is preliminary data.</text>
</comment>
<dbReference type="AlphaFoldDB" id="A0A132MKT0"/>
<dbReference type="InterPro" id="IPR036689">
    <property type="entry name" value="ESAT-6-like_sf"/>
</dbReference>
<keyword evidence="1" id="KW-0175">Coiled coil</keyword>
<protein>
    <submittedName>
        <fullName evidence="2">Uncharacterized protein</fullName>
    </submittedName>
</protein>
<dbReference type="OrthoDB" id="3684067at2"/>
<dbReference type="STRING" id="1469144.LI90_58"/>
<evidence type="ECO:0000313" key="2">
    <source>
        <dbReference type="EMBL" id="KWW98438.1"/>
    </source>
</evidence>
<name>A0A132MKT0_9ACTN</name>
<feature type="coiled-coil region" evidence="1">
    <location>
        <begin position="63"/>
        <end position="104"/>
    </location>
</feature>
<evidence type="ECO:0000256" key="1">
    <source>
        <dbReference type="SAM" id="Coils"/>
    </source>
</evidence>
<dbReference type="EMBL" id="LAXD01000001">
    <property type="protein sequence ID" value="KWW98438.1"/>
    <property type="molecule type" value="Genomic_DNA"/>
</dbReference>
<dbReference type="SUPFAM" id="SSF140453">
    <property type="entry name" value="EsxAB dimer-like"/>
    <property type="match status" value="1"/>
</dbReference>
<sequence>MAGTPGVDTGDGGALSFYGDPDELDRLAQRLVARAAEVRAHADKLSRRAQAVQWQSISADLFRETIARDRQRLERAADQLEQAAAELRAHAQEVRERLAAIRRIEEAVTGWFERTARAIAETASRLIEEGRVVEPPWMRWPWSPQNLPPSGDKQWLEVGEFFRKQGVL</sequence>
<reference evidence="3" key="1">
    <citation type="submission" date="2015-04" db="EMBL/GenBank/DDBJ databases">
        <title>Physiological reanalysis, assessment of diazotrophy, and genome sequences of multiple isolates of Streptomyces thermoautotrophicus.</title>
        <authorList>
            <person name="MacKellar D.C."/>
            <person name="Lieber L."/>
            <person name="Norman J."/>
            <person name="Bolger A."/>
            <person name="Tobin C."/>
            <person name="Murray J.W."/>
            <person name="Chang R."/>
            <person name="Ford T."/>
            <person name="Nguyen P.Q."/>
            <person name="Woodward J."/>
            <person name="Permingeat H."/>
            <person name="Joshi N.S."/>
            <person name="Silver P.A."/>
            <person name="Usadel B."/>
            <person name="Rutherford A.W."/>
            <person name="Friesen M."/>
            <person name="Prell J."/>
        </authorList>
    </citation>
    <scope>NUCLEOTIDE SEQUENCE [LARGE SCALE GENOMIC DNA]</scope>
    <source>
        <strain evidence="3">H1</strain>
    </source>
</reference>
<dbReference type="Gene3D" id="1.10.287.1060">
    <property type="entry name" value="ESAT-6-like"/>
    <property type="match status" value="1"/>
</dbReference>
<accession>A0A132MKT0</accession>
<dbReference type="Proteomes" id="UP000070188">
    <property type="component" value="Unassembled WGS sequence"/>
</dbReference>